<keyword evidence="1" id="KW-1133">Transmembrane helix</keyword>
<dbReference type="AlphaFoldDB" id="A0AAU9AJU7"/>
<evidence type="ECO:0000256" key="1">
    <source>
        <dbReference type="SAM" id="Phobius"/>
    </source>
</evidence>
<dbReference type="RefSeq" id="WP_145960039.1">
    <property type="nucleotide sequence ID" value="NZ_AP014940.1"/>
</dbReference>
<dbReference type="GeneID" id="83064051"/>
<evidence type="ECO:0000313" key="3">
    <source>
        <dbReference type="Proteomes" id="UP000218824"/>
    </source>
</evidence>
<keyword evidence="1" id="KW-0472">Membrane</keyword>
<name>A0AAU9AJU7_LYSEN</name>
<dbReference type="KEGG" id="lem:LEN_2182"/>
<evidence type="ECO:0000313" key="2">
    <source>
        <dbReference type="EMBL" id="BAV97669.1"/>
    </source>
</evidence>
<keyword evidence="1" id="KW-0812">Transmembrane</keyword>
<gene>
    <name evidence="2" type="ORF">LEN_2182</name>
</gene>
<evidence type="ECO:0008006" key="4">
    <source>
        <dbReference type="Google" id="ProtNLM"/>
    </source>
</evidence>
<reference evidence="2 3" key="1">
    <citation type="journal article" date="2017" name="DNA Res.">
        <title>Complete genome sequence and expression profile of the commercial lytic enzyme producer Lysobacter enzymogenes M497-1.</title>
        <authorList>
            <person name="Takami H."/>
            <person name="Toyoda A."/>
            <person name="Uchiyama I."/>
            <person name="Itoh T."/>
            <person name="Takaki Y."/>
            <person name="Arai W."/>
            <person name="Nishi S."/>
            <person name="Kawai M."/>
            <person name="Shinya K."/>
            <person name="Ikeda H."/>
        </authorList>
    </citation>
    <scope>NUCLEOTIDE SEQUENCE [LARGE SCALE GENOMIC DNA]</scope>
    <source>
        <strain evidence="2 3">M497-1</strain>
    </source>
</reference>
<feature type="transmembrane region" description="Helical" evidence="1">
    <location>
        <begin position="36"/>
        <end position="55"/>
    </location>
</feature>
<accession>A0AAU9AJU7</accession>
<protein>
    <recommendedName>
        <fullName evidence="4">Lipoprotein</fullName>
    </recommendedName>
</protein>
<dbReference type="EMBL" id="AP014940">
    <property type="protein sequence ID" value="BAV97669.1"/>
    <property type="molecule type" value="Genomic_DNA"/>
</dbReference>
<sequence>MSEMVSTLSVTAIALLPVGATACFGYRYGYCQQIKIAGFVWRAALLSVALSWSLVGGASHDAGWALILPNLLVAVLPGFAGAGGGVHVLPPLWIAPLAHLLVFAGAVAYGYRSREREYSKFPPS</sequence>
<feature type="transmembrane region" description="Helical" evidence="1">
    <location>
        <begin position="92"/>
        <end position="111"/>
    </location>
</feature>
<proteinExistence type="predicted"/>
<organism evidence="2 3">
    <name type="scientific">Lysobacter enzymogenes</name>
    <dbReference type="NCBI Taxonomy" id="69"/>
    <lineage>
        <taxon>Bacteria</taxon>
        <taxon>Pseudomonadati</taxon>
        <taxon>Pseudomonadota</taxon>
        <taxon>Gammaproteobacteria</taxon>
        <taxon>Lysobacterales</taxon>
        <taxon>Lysobacteraceae</taxon>
        <taxon>Lysobacter</taxon>
    </lineage>
</organism>
<dbReference type="Proteomes" id="UP000218824">
    <property type="component" value="Chromosome"/>
</dbReference>